<comment type="catalytic activity">
    <reaction evidence="19">
        <text>L-threonyl-[protein] + ATP = O-phospho-L-threonyl-[protein] + ADP + H(+)</text>
        <dbReference type="Rhea" id="RHEA:46608"/>
        <dbReference type="Rhea" id="RHEA-COMP:11060"/>
        <dbReference type="Rhea" id="RHEA-COMP:11605"/>
        <dbReference type="ChEBI" id="CHEBI:15378"/>
        <dbReference type="ChEBI" id="CHEBI:30013"/>
        <dbReference type="ChEBI" id="CHEBI:30616"/>
        <dbReference type="ChEBI" id="CHEBI:61977"/>
        <dbReference type="ChEBI" id="CHEBI:456216"/>
        <dbReference type="EC" id="2.7.11.1"/>
    </reaction>
</comment>
<dbReference type="Gramene" id="PSR98585">
    <property type="protein sequence ID" value="PSR98585"/>
    <property type="gene ID" value="CEY00_Acc25102"/>
</dbReference>
<dbReference type="InterPro" id="IPR000719">
    <property type="entry name" value="Prot_kinase_dom"/>
</dbReference>
<evidence type="ECO:0000256" key="5">
    <source>
        <dbReference type="ARBA" id="ARBA00012513"/>
    </source>
</evidence>
<evidence type="ECO:0000256" key="17">
    <source>
        <dbReference type="ARBA" id="ARBA00023170"/>
    </source>
</evidence>
<dbReference type="GO" id="GO:0030246">
    <property type="term" value="F:carbohydrate binding"/>
    <property type="evidence" value="ECO:0007669"/>
    <property type="project" value="UniProtKB-KW"/>
</dbReference>
<keyword evidence="15 22" id="KW-1133">Transmembrane helix</keyword>
<evidence type="ECO:0000256" key="16">
    <source>
        <dbReference type="ARBA" id="ARBA00023136"/>
    </source>
</evidence>
<name>A0A2R6PXY4_ACTCC</name>
<sequence length="684" mass="76520">MKHQRQPPLLLLSLLPTILSLQPLLAFEFLFNGFEPSNISLYGIAKIESKIITLTNQTSFSIGRVLYSSKVQTKDPNSSLVLPFSTSFVFSMAPNRDTLPGHGIVFLFAPYSGIQNAAASQNLGFLNRTNDQDPQNPVFGIEFDVFENEEFSDINGNHVGINLNSLTSTFSHEAGYYTGNENESFRGLELNNGKNYQAWIDYADFNINVTMALAGMERPIRPLMNFPINLSQVLGEEMYVGFTAATGALVQSHRILSWSFSHTNFSLSEALVTTDLPSFELPGRSVFRSKWFIAGMTIGVFVVFVACSVFALLWVRRNKRGEEIEEWELEYWPHRIPYREIDVATKGFSEENVIGIGGNGKVYKAVLAKGAEVAVKVISHENSEGMREFLAEVSSLGRLKHRNLVGLRGWCKKEKGSLILVYDYMENGSLDKRVFDCDGRKLLSWEERIRILKNVASGVLYLHEEWEVKVLHRDIKASNVLLDKEMSARLGDFGLARMHGHGQAASTTRVIGTVGYLAPEVVKTGRATTQTDMFSFGILILEVICGRRPIEGGKTPLVDWGWELLGRGELGHALDEKLRKAQSGPNEEEVERVLHLGLLCAHPDPRARPTIRQVVKVLEGKNEAEGPESEGMDVHLLEKMKAREMWPKYIQNLGHGPHPTFDQIRQAVSSSMSLSWSDAIVEGR</sequence>
<comment type="subcellular location">
    <subcellularLocation>
        <location evidence="1">Cell membrane</location>
    </subcellularLocation>
    <subcellularLocation>
        <location evidence="2">Membrane</location>
        <topology evidence="2">Single-pass type I membrane protein</topology>
    </subcellularLocation>
</comment>
<dbReference type="Pfam" id="PF00069">
    <property type="entry name" value="Pkinase"/>
    <property type="match status" value="1"/>
</dbReference>
<dbReference type="FunFam" id="2.60.120.200:FF:000086">
    <property type="entry name" value="L-type lectin-domain containing receptor kinase S.4"/>
    <property type="match status" value="1"/>
</dbReference>
<dbReference type="EMBL" id="NKQK01000022">
    <property type="protein sequence ID" value="PSR98585.1"/>
    <property type="molecule type" value="Genomic_DNA"/>
</dbReference>
<dbReference type="PROSITE" id="PS50011">
    <property type="entry name" value="PROTEIN_KINASE_DOM"/>
    <property type="match status" value="1"/>
</dbReference>
<keyword evidence="16 22" id="KW-0472">Membrane</keyword>
<evidence type="ECO:0000313" key="26">
    <source>
        <dbReference type="Proteomes" id="UP000241394"/>
    </source>
</evidence>
<dbReference type="GO" id="GO:0005524">
    <property type="term" value="F:ATP binding"/>
    <property type="evidence" value="ECO:0007669"/>
    <property type="project" value="UniProtKB-UniRule"/>
</dbReference>
<dbReference type="FunCoup" id="A0A2R6PXY4">
    <property type="interactions" value="377"/>
</dbReference>
<keyword evidence="8" id="KW-0808">Transferase</keyword>
<keyword evidence="11 25" id="KW-0430">Lectin</keyword>
<dbReference type="SUPFAM" id="SSF56112">
    <property type="entry name" value="Protein kinase-like (PK-like)"/>
    <property type="match status" value="1"/>
</dbReference>
<evidence type="ECO:0000313" key="25">
    <source>
        <dbReference type="EMBL" id="PSR98585.1"/>
    </source>
</evidence>
<evidence type="ECO:0000256" key="4">
    <source>
        <dbReference type="ARBA" id="ARBA00010217"/>
    </source>
</evidence>
<comment type="similarity">
    <text evidence="3">In the N-terminal section; belongs to the leguminous lectin family.</text>
</comment>
<evidence type="ECO:0000256" key="6">
    <source>
        <dbReference type="ARBA" id="ARBA00022475"/>
    </source>
</evidence>
<keyword evidence="17" id="KW-0675">Receptor</keyword>
<keyword evidence="26" id="KW-1185">Reference proteome</keyword>
<dbReference type="PANTHER" id="PTHR27007">
    <property type="match status" value="1"/>
</dbReference>
<dbReference type="AlphaFoldDB" id="A0A2R6PXY4"/>
<evidence type="ECO:0000256" key="12">
    <source>
        <dbReference type="ARBA" id="ARBA00022741"/>
    </source>
</evidence>
<proteinExistence type="inferred from homology"/>
<comment type="caution">
    <text evidence="25">The sequence shown here is derived from an EMBL/GenBank/DDBJ whole genome shotgun (WGS) entry which is preliminary data.</text>
</comment>
<dbReference type="Proteomes" id="UP000241394">
    <property type="component" value="Chromosome LG22"/>
</dbReference>
<evidence type="ECO:0000256" key="22">
    <source>
        <dbReference type="SAM" id="Phobius"/>
    </source>
</evidence>
<dbReference type="PROSITE" id="PS00107">
    <property type="entry name" value="PROTEIN_KINASE_ATP"/>
    <property type="match status" value="1"/>
</dbReference>
<dbReference type="PROSITE" id="PS00108">
    <property type="entry name" value="PROTEIN_KINASE_ST"/>
    <property type="match status" value="1"/>
</dbReference>
<keyword evidence="18" id="KW-0325">Glycoprotein</keyword>
<evidence type="ECO:0000256" key="9">
    <source>
        <dbReference type="ARBA" id="ARBA00022692"/>
    </source>
</evidence>
<accession>A0A2R6PXY4</accession>
<dbReference type="GO" id="GO:0042742">
    <property type="term" value="P:defense response to bacterium"/>
    <property type="evidence" value="ECO:0007669"/>
    <property type="project" value="UniProtKB-ARBA"/>
</dbReference>
<comment type="similarity">
    <text evidence="4">In the C-terminal section; belongs to the protein kinase superfamily. Ser/Thr protein kinase family.</text>
</comment>
<dbReference type="STRING" id="1590841.A0A2R6PXY4"/>
<organism evidence="25 26">
    <name type="scientific">Actinidia chinensis var. chinensis</name>
    <name type="common">Chinese soft-hair kiwi</name>
    <dbReference type="NCBI Taxonomy" id="1590841"/>
    <lineage>
        <taxon>Eukaryota</taxon>
        <taxon>Viridiplantae</taxon>
        <taxon>Streptophyta</taxon>
        <taxon>Embryophyta</taxon>
        <taxon>Tracheophyta</taxon>
        <taxon>Spermatophyta</taxon>
        <taxon>Magnoliopsida</taxon>
        <taxon>eudicotyledons</taxon>
        <taxon>Gunneridae</taxon>
        <taxon>Pentapetalae</taxon>
        <taxon>asterids</taxon>
        <taxon>Ericales</taxon>
        <taxon>Actinidiaceae</taxon>
        <taxon>Actinidia</taxon>
    </lineage>
</organism>
<dbReference type="EC" id="2.7.11.1" evidence="5"/>
<dbReference type="GO" id="GO:0005886">
    <property type="term" value="C:plasma membrane"/>
    <property type="evidence" value="ECO:0007669"/>
    <property type="project" value="UniProtKB-SubCell"/>
</dbReference>
<evidence type="ECO:0000256" key="20">
    <source>
        <dbReference type="ARBA" id="ARBA00048679"/>
    </source>
</evidence>
<dbReference type="Pfam" id="PF00139">
    <property type="entry name" value="Lectin_legB"/>
    <property type="match status" value="1"/>
</dbReference>
<dbReference type="InterPro" id="IPR011009">
    <property type="entry name" value="Kinase-like_dom_sf"/>
</dbReference>
<keyword evidence="10 23" id="KW-0732">Signal</keyword>
<evidence type="ECO:0000256" key="10">
    <source>
        <dbReference type="ARBA" id="ARBA00022729"/>
    </source>
</evidence>
<feature type="transmembrane region" description="Helical" evidence="22">
    <location>
        <begin position="291"/>
        <end position="315"/>
    </location>
</feature>
<dbReference type="InterPro" id="IPR050528">
    <property type="entry name" value="L-type_Lectin-RKs"/>
</dbReference>
<dbReference type="SMART" id="SM00220">
    <property type="entry name" value="S_TKc"/>
    <property type="match status" value="1"/>
</dbReference>
<dbReference type="CDD" id="cd06899">
    <property type="entry name" value="lectin_legume_LecRK_Arcelin_ConA"/>
    <property type="match status" value="1"/>
</dbReference>
<evidence type="ECO:0000256" key="11">
    <source>
        <dbReference type="ARBA" id="ARBA00022734"/>
    </source>
</evidence>
<dbReference type="InterPro" id="IPR013320">
    <property type="entry name" value="ConA-like_dom_sf"/>
</dbReference>
<feature type="domain" description="Protein kinase" evidence="24">
    <location>
        <begin position="348"/>
        <end position="625"/>
    </location>
</feature>
<dbReference type="SUPFAM" id="SSF49899">
    <property type="entry name" value="Concanavalin A-like lectins/glucanases"/>
    <property type="match status" value="1"/>
</dbReference>
<dbReference type="Gene3D" id="3.30.200.20">
    <property type="entry name" value="Phosphorylase Kinase, domain 1"/>
    <property type="match status" value="1"/>
</dbReference>
<dbReference type="OrthoDB" id="1906651at2759"/>
<reference evidence="25 26" key="1">
    <citation type="submission" date="2017-07" db="EMBL/GenBank/DDBJ databases">
        <title>An improved, manually edited Actinidia chinensis var. chinensis (kiwifruit) genome highlights the challenges associated with draft genomes and gene prediction in plants.</title>
        <authorList>
            <person name="Pilkington S."/>
            <person name="Crowhurst R."/>
            <person name="Hilario E."/>
            <person name="Nardozza S."/>
            <person name="Fraser L."/>
            <person name="Peng Y."/>
            <person name="Gunaseelan K."/>
            <person name="Simpson R."/>
            <person name="Tahir J."/>
            <person name="Deroles S."/>
            <person name="Templeton K."/>
            <person name="Luo Z."/>
            <person name="Davy M."/>
            <person name="Cheng C."/>
            <person name="Mcneilage M."/>
            <person name="Scaglione D."/>
            <person name="Liu Y."/>
            <person name="Zhang Q."/>
            <person name="Datson P."/>
            <person name="De Silva N."/>
            <person name="Gardiner S."/>
            <person name="Bassett H."/>
            <person name="Chagne D."/>
            <person name="Mccallum J."/>
            <person name="Dzierzon H."/>
            <person name="Deng C."/>
            <person name="Wang Y.-Y."/>
            <person name="Barron N."/>
            <person name="Manako K."/>
            <person name="Bowen J."/>
            <person name="Foster T."/>
            <person name="Erridge Z."/>
            <person name="Tiffin H."/>
            <person name="Waite C."/>
            <person name="Davies K."/>
            <person name="Grierson E."/>
            <person name="Laing W."/>
            <person name="Kirk R."/>
            <person name="Chen X."/>
            <person name="Wood M."/>
            <person name="Montefiori M."/>
            <person name="Brummell D."/>
            <person name="Schwinn K."/>
            <person name="Catanach A."/>
            <person name="Fullerton C."/>
            <person name="Li D."/>
            <person name="Meiyalaghan S."/>
            <person name="Nieuwenhuizen N."/>
            <person name="Read N."/>
            <person name="Prakash R."/>
            <person name="Hunter D."/>
            <person name="Zhang H."/>
            <person name="Mckenzie M."/>
            <person name="Knabel M."/>
            <person name="Harris A."/>
            <person name="Allan A."/>
            <person name="Chen A."/>
            <person name="Janssen B."/>
            <person name="Plunkett B."/>
            <person name="Dwamena C."/>
            <person name="Voogd C."/>
            <person name="Leif D."/>
            <person name="Lafferty D."/>
            <person name="Souleyre E."/>
            <person name="Varkonyi-Gasic E."/>
            <person name="Gambi F."/>
            <person name="Hanley J."/>
            <person name="Yao J.-L."/>
            <person name="Cheung J."/>
            <person name="David K."/>
            <person name="Warren B."/>
            <person name="Marsh K."/>
            <person name="Snowden K."/>
            <person name="Lin-Wang K."/>
            <person name="Brian L."/>
            <person name="Martinez-Sanchez M."/>
            <person name="Wang M."/>
            <person name="Ileperuma N."/>
            <person name="Macnee N."/>
            <person name="Campin R."/>
            <person name="Mcatee P."/>
            <person name="Drummond R."/>
            <person name="Espley R."/>
            <person name="Ireland H."/>
            <person name="Wu R."/>
            <person name="Atkinson R."/>
            <person name="Karunairetnam S."/>
            <person name="Bulley S."/>
            <person name="Chunkath S."/>
            <person name="Hanley Z."/>
            <person name="Storey R."/>
            <person name="Thrimawithana A."/>
            <person name="Thomson S."/>
            <person name="David C."/>
            <person name="Testolin R."/>
        </authorList>
    </citation>
    <scope>NUCLEOTIDE SEQUENCE [LARGE SCALE GENOMIC DNA]</scope>
    <source>
        <strain evidence="26">cv. Red5</strain>
        <tissue evidence="25">Young leaf</tissue>
    </source>
</reference>
<keyword evidence="6" id="KW-1003">Cell membrane</keyword>
<feature type="binding site" evidence="21">
    <location>
        <position position="376"/>
    </location>
    <ligand>
        <name>ATP</name>
        <dbReference type="ChEBI" id="CHEBI:30616"/>
    </ligand>
</feature>
<dbReference type="GO" id="GO:0002229">
    <property type="term" value="P:defense response to oomycetes"/>
    <property type="evidence" value="ECO:0007669"/>
    <property type="project" value="UniProtKB-ARBA"/>
</dbReference>
<keyword evidence="12 21" id="KW-0547">Nucleotide-binding</keyword>
<keyword evidence="14 21" id="KW-0067">ATP-binding</keyword>
<evidence type="ECO:0000256" key="15">
    <source>
        <dbReference type="ARBA" id="ARBA00022989"/>
    </source>
</evidence>
<evidence type="ECO:0000256" key="13">
    <source>
        <dbReference type="ARBA" id="ARBA00022777"/>
    </source>
</evidence>
<keyword evidence="9 22" id="KW-0812">Transmembrane</keyword>
<keyword evidence="7" id="KW-0723">Serine/threonine-protein kinase</keyword>
<dbReference type="GO" id="GO:0004674">
    <property type="term" value="F:protein serine/threonine kinase activity"/>
    <property type="evidence" value="ECO:0007669"/>
    <property type="project" value="UniProtKB-KW"/>
</dbReference>
<evidence type="ECO:0000259" key="24">
    <source>
        <dbReference type="PROSITE" id="PS50011"/>
    </source>
</evidence>
<evidence type="ECO:0000256" key="7">
    <source>
        <dbReference type="ARBA" id="ARBA00022527"/>
    </source>
</evidence>
<evidence type="ECO:0000256" key="8">
    <source>
        <dbReference type="ARBA" id="ARBA00022679"/>
    </source>
</evidence>
<evidence type="ECO:0000256" key="3">
    <source>
        <dbReference type="ARBA" id="ARBA00008536"/>
    </source>
</evidence>
<evidence type="ECO:0000256" key="21">
    <source>
        <dbReference type="PROSITE-ProRule" id="PRU10141"/>
    </source>
</evidence>
<dbReference type="InterPro" id="IPR017441">
    <property type="entry name" value="Protein_kinase_ATP_BS"/>
</dbReference>
<dbReference type="Gene3D" id="2.60.120.200">
    <property type="match status" value="1"/>
</dbReference>
<dbReference type="OMA" id="WCKRENE"/>
<feature type="chain" id="PRO_5015360164" description="non-specific serine/threonine protein kinase" evidence="23">
    <location>
        <begin position="27"/>
        <end position="684"/>
    </location>
</feature>
<evidence type="ECO:0000256" key="19">
    <source>
        <dbReference type="ARBA" id="ARBA00047899"/>
    </source>
</evidence>
<evidence type="ECO:0000256" key="18">
    <source>
        <dbReference type="ARBA" id="ARBA00023180"/>
    </source>
</evidence>
<comment type="catalytic activity">
    <reaction evidence="20">
        <text>L-seryl-[protein] + ATP = O-phospho-L-seryl-[protein] + ADP + H(+)</text>
        <dbReference type="Rhea" id="RHEA:17989"/>
        <dbReference type="Rhea" id="RHEA-COMP:9863"/>
        <dbReference type="Rhea" id="RHEA-COMP:11604"/>
        <dbReference type="ChEBI" id="CHEBI:15378"/>
        <dbReference type="ChEBI" id="CHEBI:29999"/>
        <dbReference type="ChEBI" id="CHEBI:30616"/>
        <dbReference type="ChEBI" id="CHEBI:83421"/>
        <dbReference type="ChEBI" id="CHEBI:456216"/>
        <dbReference type="EC" id="2.7.11.1"/>
    </reaction>
</comment>
<evidence type="ECO:0000256" key="2">
    <source>
        <dbReference type="ARBA" id="ARBA00004479"/>
    </source>
</evidence>
<dbReference type="InParanoid" id="A0A2R6PXY4"/>
<evidence type="ECO:0000256" key="23">
    <source>
        <dbReference type="SAM" id="SignalP"/>
    </source>
</evidence>
<dbReference type="Gene3D" id="1.10.510.10">
    <property type="entry name" value="Transferase(Phosphotransferase) domain 1"/>
    <property type="match status" value="1"/>
</dbReference>
<gene>
    <name evidence="25" type="ORF">CEY00_Acc25102</name>
</gene>
<dbReference type="InterPro" id="IPR008271">
    <property type="entry name" value="Ser/Thr_kinase_AS"/>
</dbReference>
<evidence type="ECO:0000256" key="14">
    <source>
        <dbReference type="ARBA" id="ARBA00022840"/>
    </source>
</evidence>
<protein>
    <recommendedName>
        <fullName evidence="5">non-specific serine/threonine protein kinase</fullName>
        <ecNumber evidence="5">2.7.11.1</ecNumber>
    </recommendedName>
</protein>
<evidence type="ECO:0000256" key="1">
    <source>
        <dbReference type="ARBA" id="ARBA00004236"/>
    </source>
</evidence>
<dbReference type="FunFam" id="3.30.200.20:FF:000621">
    <property type="entry name" value="Putative L-type lectin-domain containing receptor kinase VII.2"/>
    <property type="match status" value="1"/>
</dbReference>
<feature type="signal peptide" evidence="23">
    <location>
        <begin position="1"/>
        <end position="26"/>
    </location>
</feature>
<dbReference type="InterPro" id="IPR001220">
    <property type="entry name" value="Legume_lectin_dom"/>
</dbReference>
<keyword evidence="13" id="KW-0418">Kinase</keyword>
<dbReference type="FunFam" id="1.10.510.10:FF:000108">
    <property type="entry name" value="L-type lectin-domain containing receptor kinase S.4"/>
    <property type="match status" value="1"/>
</dbReference>
<dbReference type="CDD" id="cd14066">
    <property type="entry name" value="STKc_IRAK"/>
    <property type="match status" value="1"/>
</dbReference>
<reference evidence="26" key="2">
    <citation type="journal article" date="2018" name="BMC Genomics">
        <title>A manually annotated Actinidia chinensis var. chinensis (kiwifruit) genome highlights the challenges associated with draft genomes and gene prediction in plants.</title>
        <authorList>
            <person name="Pilkington S.M."/>
            <person name="Crowhurst R."/>
            <person name="Hilario E."/>
            <person name="Nardozza S."/>
            <person name="Fraser L."/>
            <person name="Peng Y."/>
            <person name="Gunaseelan K."/>
            <person name="Simpson R."/>
            <person name="Tahir J."/>
            <person name="Deroles S.C."/>
            <person name="Templeton K."/>
            <person name="Luo Z."/>
            <person name="Davy M."/>
            <person name="Cheng C."/>
            <person name="McNeilage M."/>
            <person name="Scaglione D."/>
            <person name="Liu Y."/>
            <person name="Zhang Q."/>
            <person name="Datson P."/>
            <person name="De Silva N."/>
            <person name="Gardiner S.E."/>
            <person name="Bassett H."/>
            <person name="Chagne D."/>
            <person name="McCallum J."/>
            <person name="Dzierzon H."/>
            <person name="Deng C."/>
            <person name="Wang Y.Y."/>
            <person name="Barron L."/>
            <person name="Manako K."/>
            <person name="Bowen J."/>
            <person name="Foster T.M."/>
            <person name="Erridge Z.A."/>
            <person name="Tiffin H."/>
            <person name="Waite C.N."/>
            <person name="Davies K.M."/>
            <person name="Grierson E.P."/>
            <person name="Laing W.A."/>
            <person name="Kirk R."/>
            <person name="Chen X."/>
            <person name="Wood M."/>
            <person name="Montefiori M."/>
            <person name="Brummell D.A."/>
            <person name="Schwinn K.E."/>
            <person name="Catanach A."/>
            <person name="Fullerton C."/>
            <person name="Li D."/>
            <person name="Meiyalaghan S."/>
            <person name="Nieuwenhuizen N."/>
            <person name="Read N."/>
            <person name="Prakash R."/>
            <person name="Hunter D."/>
            <person name="Zhang H."/>
            <person name="McKenzie M."/>
            <person name="Knabel M."/>
            <person name="Harris A."/>
            <person name="Allan A.C."/>
            <person name="Gleave A."/>
            <person name="Chen A."/>
            <person name="Janssen B.J."/>
            <person name="Plunkett B."/>
            <person name="Ampomah-Dwamena C."/>
            <person name="Voogd C."/>
            <person name="Leif D."/>
            <person name="Lafferty D."/>
            <person name="Souleyre E.J.F."/>
            <person name="Varkonyi-Gasic E."/>
            <person name="Gambi F."/>
            <person name="Hanley J."/>
            <person name="Yao J.L."/>
            <person name="Cheung J."/>
            <person name="David K.M."/>
            <person name="Warren B."/>
            <person name="Marsh K."/>
            <person name="Snowden K.C."/>
            <person name="Lin-Wang K."/>
            <person name="Brian L."/>
            <person name="Martinez-Sanchez M."/>
            <person name="Wang M."/>
            <person name="Ileperuma N."/>
            <person name="Macnee N."/>
            <person name="Campin R."/>
            <person name="McAtee P."/>
            <person name="Drummond R.S.M."/>
            <person name="Espley R.V."/>
            <person name="Ireland H.S."/>
            <person name="Wu R."/>
            <person name="Atkinson R.G."/>
            <person name="Karunairetnam S."/>
            <person name="Bulley S."/>
            <person name="Chunkath S."/>
            <person name="Hanley Z."/>
            <person name="Storey R."/>
            <person name="Thrimawithana A.H."/>
            <person name="Thomson S."/>
            <person name="David C."/>
            <person name="Testolin R."/>
            <person name="Huang H."/>
            <person name="Hellens R.P."/>
            <person name="Schaffer R.J."/>
        </authorList>
    </citation>
    <scope>NUCLEOTIDE SEQUENCE [LARGE SCALE GENOMIC DNA]</scope>
    <source>
        <strain evidence="26">cv. Red5</strain>
    </source>
</reference>